<organism evidence="2 3">
    <name type="scientific">Mytilus coruscus</name>
    <name type="common">Sea mussel</name>
    <dbReference type="NCBI Taxonomy" id="42192"/>
    <lineage>
        <taxon>Eukaryota</taxon>
        <taxon>Metazoa</taxon>
        <taxon>Spiralia</taxon>
        <taxon>Lophotrochozoa</taxon>
        <taxon>Mollusca</taxon>
        <taxon>Bivalvia</taxon>
        <taxon>Autobranchia</taxon>
        <taxon>Pteriomorphia</taxon>
        <taxon>Mytilida</taxon>
        <taxon>Mytiloidea</taxon>
        <taxon>Mytilidae</taxon>
        <taxon>Mytilinae</taxon>
        <taxon>Mytilus</taxon>
    </lineage>
</organism>
<reference evidence="2 3" key="1">
    <citation type="submission" date="2020-06" db="EMBL/GenBank/DDBJ databases">
        <authorList>
            <person name="Li R."/>
            <person name="Bekaert M."/>
        </authorList>
    </citation>
    <scope>NUCLEOTIDE SEQUENCE [LARGE SCALE GENOMIC DNA]</scope>
    <source>
        <strain evidence="3">wild</strain>
    </source>
</reference>
<feature type="domain" description="ZP" evidence="1">
    <location>
        <begin position="1"/>
        <end position="140"/>
    </location>
</feature>
<dbReference type="Proteomes" id="UP000507470">
    <property type="component" value="Unassembled WGS sequence"/>
</dbReference>
<keyword evidence="3" id="KW-1185">Reference proteome</keyword>
<dbReference type="OrthoDB" id="6186506at2759"/>
<dbReference type="PROSITE" id="PS51034">
    <property type="entry name" value="ZP_2"/>
    <property type="match status" value="1"/>
</dbReference>
<evidence type="ECO:0000313" key="2">
    <source>
        <dbReference type="EMBL" id="CAC5358427.1"/>
    </source>
</evidence>
<dbReference type="AlphaFoldDB" id="A0A6J7ZYW4"/>
<gene>
    <name evidence="2" type="ORF">MCOR_1683</name>
</gene>
<evidence type="ECO:0000313" key="3">
    <source>
        <dbReference type="Proteomes" id="UP000507470"/>
    </source>
</evidence>
<protein>
    <recommendedName>
        <fullName evidence="1">ZP domain-containing protein</fullName>
    </recommendedName>
</protein>
<dbReference type="EMBL" id="CACVKT020000348">
    <property type="protein sequence ID" value="CAC5358427.1"/>
    <property type="molecule type" value="Genomic_DNA"/>
</dbReference>
<dbReference type="InterPro" id="IPR042235">
    <property type="entry name" value="ZP-C_dom"/>
</dbReference>
<accession>A0A6J7ZYW4</accession>
<dbReference type="Gene3D" id="2.60.40.4100">
    <property type="entry name" value="Zona pellucida, ZP-C domain"/>
    <property type="match status" value="1"/>
</dbReference>
<sequence>MRFKEGESLNKPDLSEVYIGDRFYMYLKYMGETDDYIIVPQTCTAYKGTFRTNIGEKLELWKQSTTNGGDCRTTDAKQYKVMENFKRLSKTIVHAELHGFRFSSELTGEFDDVTISCTVKVCTSEGGKCEDNCKINGNRRRRGIDKTADNMYKAKRSTGRIRSQTVFQTIKVGKRGFKSNNGGKNGVHGGTVAILVVAGIVFWKAFH</sequence>
<name>A0A6J7ZYW4_MYTCO</name>
<dbReference type="InterPro" id="IPR001507">
    <property type="entry name" value="ZP_dom"/>
</dbReference>
<evidence type="ECO:0000259" key="1">
    <source>
        <dbReference type="PROSITE" id="PS51034"/>
    </source>
</evidence>
<proteinExistence type="predicted"/>